<evidence type="ECO:0000313" key="3">
    <source>
        <dbReference type="Proteomes" id="UP000226420"/>
    </source>
</evidence>
<keyword evidence="1" id="KW-0732">Signal</keyword>
<evidence type="ECO:0000256" key="1">
    <source>
        <dbReference type="SAM" id="SignalP"/>
    </source>
</evidence>
<dbReference type="PROSITE" id="PS51257">
    <property type="entry name" value="PROKAR_LIPOPROTEIN"/>
    <property type="match status" value="1"/>
</dbReference>
<proteinExistence type="predicted"/>
<feature type="signal peptide" evidence="1">
    <location>
        <begin position="1"/>
        <end position="27"/>
    </location>
</feature>
<evidence type="ECO:0000313" key="2">
    <source>
        <dbReference type="EMBL" id="SFC00980.1"/>
    </source>
</evidence>
<feature type="chain" id="PRO_5042526996" description="Fimbrial-type adhesion domain-containing protein" evidence="1">
    <location>
        <begin position="28"/>
        <end position="184"/>
    </location>
</feature>
<sequence>MQRNINQLFQFVSLALVLWGVAAHSIAQGCQVVAARPEIALGSQRYSADADMLFTRQELTVTAECAEEGPITLLIDGESDVSGQYFRFGTAGRMLVSLLSMQYNGRDTELRLSAAQQEERRVSSGQSVILSPGSQLTTLASEYAGDDRHLLTLQLRLDFPATGNEGRVRDLTELDGQIRFEVYQ</sequence>
<dbReference type="AlphaFoldDB" id="A0AAJ4W7M8"/>
<dbReference type="Proteomes" id="UP000226420">
    <property type="component" value="Unassembled WGS sequence"/>
</dbReference>
<reference evidence="2 3" key="1">
    <citation type="submission" date="2016-10" db="EMBL/GenBank/DDBJ databases">
        <authorList>
            <person name="Varghese N."/>
            <person name="Submissions S."/>
        </authorList>
    </citation>
    <scope>NUCLEOTIDE SEQUENCE [LARGE SCALE GENOMIC DNA]</scope>
    <source>
        <strain evidence="2 3">DSM 5563</strain>
    </source>
</reference>
<organism evidence="2 3">
    <name type="scientific">Pragia fontium DSM 5563 = ATCC 49100</name>
    <dbReference type="NCBI Taxonomy" id="1122977"/>
    <lineage>
        <taxon>Bacteria</taxon>
        <taxon>Pseudomonadati</taxon>
        <taxon>Pseudomonadota</taxon>
        <taxon>Gammaproteobacteria</taxon>
        <taxon>Enterobacterales</taxon>
        <taxon>Budviciaceae</taxon>
        <taxon>Pragia</taxon>
    </lineage>
</organism>
<dbReference type="RefSeq" id="WP_074820089.1">
    <property type="nucleotide sequence ID" value="NZ_FOLW01000001.1"/>
</dbReference>
<accession>A0AAJ4W7M8</accession>
<evidence type="ECO:0008006" key="4">
    <source>
        <dbReference type="Google" id="ProtNLM"/>
    </source>
</evidence>
<name>A0AAJ4W7M8_9GAMM</name>
<comment type="caution">
    <text evidence="2">The sequence shown here is derived from an EMBL/GenBank/DDBJ whole genome shotgun (WGS) entry which is preliminary data.</text>
</comment>
<dbReference type="EMBL" id="FOLW01000001">
    <property type="protein sequence ID" value="SFC00980.1"/>
    <property type="molecule type" value="Genomic_DNA"/>
</dbReference>
<gene>
    <name evidence="2" type="ORF">SAMN02745723_101154</name>
</gene>
<protein>
    <recommendedName>
        <fullName evidence="4">Fimbrial-type adhesion domain-containing protein</fullName>
    </recommendedName>
</protein>